<reference evidence="20 21" key="1">
    <citation type="submission" date="2024-09" db="EMBL/GenBank/DDBJ databases">
        <authorList>
            <person name="Sun Q."/>
            <person name="Mori K."/>
        </authorList>
    </citation>
    <scope>NUCLEOTIDE SEQUENCE [LARGE SCALE GENOMIC DNA]</scope>
    <source>
        <strain evidence="20 21">CICC 10874</strain>
    </source>
</reference>
<keyword evidence="10" id="KW-0143">Chaperone</keyword>
<dbReference type="InterPro" id="IPR001708">
    <property type="entry name" value="YidC/ALB3/OXA1/COX18"/>
</dbReference>
<evidence type="ECO:0000256" key="7">
    <source>
        <dbReference type="ARBA" id="ARBA00022927"/>
    </source>
</evidence>
<evidence type="ECO:0000256" key="4">
    <source>
        <dbReference type="ARBA" id="ARBA00022448"/>
    </source>
</evidence>
<evidence type="ECO:0000256" key="12">
    <source>
        <dbReference type="ARBA" id="ARBA00026028"/>
    </source>
</evidence>
<comment type="subunit">
    <text evidence="12">Interacts with the Sec translocase complex via SecD. Specifically interacts with transmembrane segments of nascent integral membrane proteins during membrane integration.</text>
</comment>
<comment type="similarity">
    <text evidence="2">Belongs to the OXA1/ALB3/YidC family. Type 1 subfamily.</text>
</comment>
<evidence type="ECO:0000256" key="5">
    <source>
        <dbReference type="ARBA" id="ARBA00022475"/>
    </source>
</evidence>
<evidence type="ECO:0000256" key="1">
    <source>
        <dbReference type="ARBA" id="ARBA00004651"/>
    </source>
</evidence>
<comment type="caution">
    <text evidence="20">The sequence shown here is derived from an EMBL/GenBank/DDBJ whole genome shotgun (WGS) entry which is preliminary data.</text>
</comment>
<keyword evidence="4" id="KW-0813">Transport</keyword>
<feature type="domain" description="Membrane insertase YidC/Oxa/ALB C-terminal" evidence="19">
    <location>
        <begin position="34"/>
        <end position="253"/>
    </location>
</feature>
<gene>
    <name evidence="20" type="primary">yidC</name>
    <name evidence="20" type="ORF">ACFFF6_13395</name>
</gene>
<evidence type="ECO:0000256" key="8">
    <source>
        <dbReference type="ARBA" id="ARBA00022989"/>
    </source>
</evidence>
<evidence type="ECO:0000256" key="3">
    <source>
        <dbReference type="ARBA" id="ARBA00015325"/>
    </source>
</evidence>
<sequence>MNILYPIEWAVAWIMVRFHDLLSFFMDPHSGWTWLLSIVGLTAVVRTLIIPLFVKQIRSSRAMQTVSPQLQAVQKKYKGKTDQESRQKMAEETMAIYKEAGASPLSSCLPILLQMPIFFALFRVLFYKLPEAADQNVAFGPLTAELADSAHDAILIGTTTISHSFLGGDISAKIVAGIIIALMCFITFITQKELTMRNMPPAALEGPMASTQKMMMYMLPFIYVITGPGMPIGVLMYWFTTSVWTLVQQWIVIRSTPTPGSAAETARHERINAKRARKGLEPLDFTPKKQVVKEPEEDAPIRVQPTGKKRSGGKKLSDEERLALAREARAKAAEERRAKAEDARRNSDSEFLSGDSNALGKNRKNTKKRGK</sequence>
<comment type="subcellular location">
    <subcellularLocation>
        <location evidence="1">Cell membrane</location>
        <topology evidence="1">Multi-pass membrane protein</topology>
    </subcellularLocation>
    <subcellularLocation>
        <location evidence="16">Membrane</location>
        <topology evidence="16">Multi-pass membrane protein</topology>
    </subcellularLocation>
</comment>
<evidence type="ECO:0000256" key="9">
    <source>
        <dbReference type="ARBA" id="ARBA00023136"/>
    </source>
</evidence>
<dbReference type="CDD" id="cd20070">
    <property type="entry name" value="5TM_YidC_Alb3"/>
    <property type="match status" value="1"/>
</dbReference>
<feature type="compositionally biased region" description="Basic residues" evidence="17">
    <location>
        <begin position="361"/>
        <end position="371"/>
    </location>
</feature>
<dbReference type="Pfam" id="PF02096">
    <property type="entry name" value="60KD_IMP"/>
    <property type="match status" value="1"/>
</dbReference>
<evidence type="ECO:0000256" key="6">
    <source>
        <dbReference type="ARBA" id="ARBA00022692"/>
    </source>
</evidence>
<keyword evidence="21" id="KW-1185">Reference proteome</keyword>
<dbReference type="NCBIfam" id="NF002350">
    <property type="entry name" value="PRK01315.1"/>
    <property type="match status" value="1"/>
</dbReference>
<dbReference type="PANTHER" id="PTHR12428:SF65">
    <property type="entry name" value="CYTOCHROME C OXIDASE ASSEMBLY PROTEIN COX18, MITOCHONDRIAL"/>
    <property type="match status" value="1"/>
</dbReference>
<dbReference type="EMBL" id="JBHLSV010000017">
    <property type="protein sequence ID" value="MFC0674957.1"/>
    <property type="molecule type" value="Genomic_DNA"/>
</dbReference>
<feature type="transmembrane region" description="Helical" evidence="18">
    <location>
        <begin position="108"/>
        <end position="126"/>
    </location>
</feature>
<organism evidence="20 21">
    <name type="scientific">Brachybacterium hainanense</name>
    <dbReference type="NCBI Taxonomy" id="1541174"/>
    <lineage>
        <taxon>Bacteria</taxon>
        <taxon>Bacillati</taxon>
        <taxon>Actinomycetota</taxon>
        <taxon>Actinomycetes</taxon>
        <taxon>Micrococcales</taxon>
        <taxon>Dermabacteraceae</taxon>
        <taxon>Brachybacterium</taxon>
    </lineage>
</organism>
<evidence type="ECO:0000256" key="10">
    <source>
        <dbReference type="ARBA" id="ARBA00023186"/>
    </source>
</evidence>
<dbReference type="PANTHER" id="PTHR12428">
    <property type="entry name" value="OXA1"/>
    <property type="match status" value="1"/>
</dbReference>
<feature type="transmembrane region" description="Helical" evidence="18">
    <location>
        <begin position="32"/>
        <end position="54"/>
    </location>
</feature>
<keyword evidence="9 18" id="KW-0472">Membrane</keyword>
<comment type="function">
    <text evidence="11">Required for the insertion and/or proper folding and/or complex formation of integral membrane proteins into the membrane. Involved in integration of membrane proteins that insert both dependently and independently of the Sec translocase complex, as well as at least some lipoproteins. Aids folding of multispanning membrane proteins.</text>
</comment>
<feature type="region of interest" description="Disordered" evidence="17">
    <location>
        <begin position="258"/>
        <end position="371"/>
    </location>
</feature>
<evidence type="ECO:0000313" key="21">
    <source>
        <dbReference type="Proteomes" id="UP001589793"/>
    </source>
</evidence>
<evidence type="ECO:0000256" key="18">
    <source>
        <dbReference type="SAM" id="Phobius"/>
    </source>
</evidence>
<evidence type="ECO:0000313" key="20">
    <source>
        <dbReference type="EMBL" id="MFC0674957.1"/>
    </source>
</evidence>
<proteinExistence type="inferred from homology"/>
<dbReference type="NCBIfam" id="TIGR03592">
    <property type="entry name" value="yidC_oxa1_cterm"/>
    <property type="match status" value="1"/>
</dbReference>
<keyword evidence="5" id="KW-1003">Cell membrane</keyword>
<dbReference type="RefSeq" id="WP_376981531.1">
    <property type="nucleotide sequence ID" value="NZ_JBHLSV010000017.1"/>
</dbReference>
<dbReference type="InterPro" id="IPR047196">
    <property type="entry name" value="YidC_ALB_C"/>
</dbReference>
<keyword evidence="6 16" id="KW-0812">Transmembrane</keyword>
<feature type="compositionally biased region" description="Basic and acidic residues" evidence="17">
    <location>
        <begin position="315"/>
        <end position="348"/>
    </location>
</feature>
<keyword evidence="7" id="KW-0653">Protein transport</keyword>
<feature type="transmembrane region" description="Helical" evidence="18">
    <location>
        <begin position="170"/>
        <end position="189"/>
    </location>
</feature>
<evidence type="ECO:0000256" key="16">
    <source>
        <dbReference type="RuleBase" id="RU003945"/>
    </source>
</evidence>
<dbReference type="Proteomes" id="UP001589793">
    <property type="component" value="Unassembled WGS sequence"/>
</dbReference>
<name>A0ABV6RDA1_9MICO</name>
<evidence type="ECO:0000256" key="13">
    <source>
        <dbReference type="ARBA" id="ARBA00031538"/>
    </source>
</evidence>
<evidence type="ECO:0000256" key="2">
    <source>
        <dbReference type="ARBA" id="ARBA00010527"/>
    </source>
</evidence>
<feature type="transmembrane region" description="Helical" evidence="18">
    <location>
        <begin position="217"/>
        <end position="239"/>
    </location>
</feature>
<dbReference type="InterPro" id="IPR028055">
    <property type="entry name" value="YidC/Oxa/ALB_C"/>
</dbReference>
<evidence type="ECO:0000256" key="17">
    <source>
        <dbReference type="SAM" id="MobiDB-lite"/>
    </source>
</evidence>
<evidence type="ECO:0000256" key="15">
    <source>
        <dbReference type="ARBA" id="ARBA00033342"/>
    </source>
</evidence>
<accession>A0ABV6RDA1</accession>
<protein>
    <recommendedName>
        <fullName evidence="3">Membrane protein insertase YidC</fullName>
    </recommendedName>
    <alternativeName>
        <fullName evidence="15">Foldase YidC</fullName>
    </alternativeName>
    <alternativeName>
        <fullName evidence="14">Membrane integrase YidC</fullName>
    </alternativeName>
    <alternativeName>
        <fullName evidence="13">Membrane protein YidC</fullName>
    </alternativeName>
</protein>
<evidence type="ECO:0000256" key="14">
    <source>
        <dbReference type="ARBA" id="ARBA00033245"/>
    </source>
</evidence>
<keyword evidence="8 18" id="KW-1133">Transmembrane helix</keyword>
<evidence type="ECO:0000256" key="11">
    <source>
        <dbReference type="ARBA" id="ARBA00025034"/>
    </source>
</evidence>
<evidence type="ECO:0000259" key="19">
    <source>
        <dbReference type="Pfam" id="PF02096"/>
    </source>
</evidence>